<dbReference type="InterPro" id="IPR028307">
    <property type="entry name" value="Lin-54_fam"/>
</dbReference>
<dbReference type="OrthoDB" id="6283463at2759"/>
<dbReference type="SMART" id="SM01114">
    <property type="entry name" value="CXC"/>
    <property type="match status" value="1"/>
</dbReference>
<feature type="compositionally biased region" description="Polar residues" evidence="4">
    <location>
        <begin position="80"/>
        <end position="89"/>
    </location>
</feature>
<organism evidence="6 7">
    <name type="scientific">Ichthyophthirius multifiliis</name>
    <name type="common">White spot disease agent</name>
    <name type="synonym">Ich</name>
    <dbReference type="NCBI Taxonomy" id="5932"/>
    <lineage>
        <taxon>Eukaryota</taxon>
        <taxon>Sar</taxon>
        <taxon>Alveolata</taxon>
        <taxon>Ciliophora</taxon>
        <taxon>Intramacronucleata</taxon>
        <taxon>Oligohymenophorea</taxon>
        <taxon>Hymenostomatida</taxon>
        <taxon>Ophryoglenina</taxon>
        <taxon>Ichthyophthirius</taxon>
    </lineage>
</organism>
<comment type="similarity">
    <text evidence="2">Belongs to the lin-54 family.</text>
</comment>
<dbReference type="GeneID" id="14909978"/>
<evidence type="ECO:0000256" key="3">
    <source>
        <dbReference type="ARBA" id="ARBA00023242"/>
    </source>
</evidence>
<protein>
    <recommendedName>
        <fullName evidence="5">CRC domain-containing protein</fullName>
    </recommendedName>
</protein>
<evidence type="ECO:0000313" key="7">
    <source>
        <dbReference type="Proteomes" id="UP000008983"/>
    </source>
</evidence>
<dbReference type="InParanoid" id="G0QLW2"/>
<evidence type="ECO:0000259" key="5">
    <source>
        <dbReference type="PROSITE" id="PS51634"/>
    </source>
</evidence>
<dbReference type="EMBL" id="GL983318">
    <property type="protein sequence ID" value="EGR33791.1"/>
    <property type="molecule type" value="Genomic_DNA"/>
</dbReference>
<sequence length="96" mass="11103">MAVNDAKNRNPNAFNIKFQIIEEKQDDKIVIHKKGCTCKKSNCLKKYCECFNAGVLCNQNCVCDSCKNMQKEENNQQQNRSEINVQNIEDSIKQQE</sequence>
<dbReference type="Proteomes" id="UP000008983">
    <property type="component" value="Unassembled WGS sequence"/>
</dbReference>
<feature type="domain" description="CRC" evidence="5">
    <location>
        <begin position="1"/>
        <end position="71"/>
    </location>
</feature>
<dbReference type="GO" id="GO:0005634">
    <property type="term" value="C:nucleus"/>
    <property type="evidence" value="ECO:0007669"/>
    <property type="project" value="UniProtKB-SubCell"/>
</dbReference>
<dbReference type="PANTHER" id="PTHR12446:SF34">
    <property type="entry name" value="PROTEIN LIN-54 HOMOLOG"/>
    <property type="match status" value="1"/>
</dbReference>
<evidence type="ECO:0000313" key="6">
    <source>
        <dbReference type="EMBL" id="EGR33791.1"/>
    </source>
</evidence>
<evidence type="ECO:0000256" key="4">
    <source>
        <dbReference type="SAM" id="MobiDB-lite"/>
    </source>
</evidence>
<dbReference type="InterPro" id="IPR005172">
    <property type="entry name" value="CRC"/>
</dbReference>
<feature type="region of interest" description="Disordered" evidence="4">
    <location>
        <begin position="73"/>
        <end position="96"/>
    </location>
</feature>
<keyword evidence="7" id="KW-1185">Reference proteome</keyword>
<dbReference type="PANTHER" id="PTHR12446">
    <property type="entry name" value="TESMIN/TSO1-RELATED"/>
    <property type="match status" value="1"/>
</dbReference>
<name>G0QLW2_ICHMU</name>
<dbReference type="AlphaFoldDB" id="G0QLW2"/>
<evidence type="ECO:0000256" key="2">
    <source>
        <dbReference type="ARBA" id="ARBA00007267"/>
    </source>
</evidence>
<dbReference type="RefSeq" id="XP_004039015.1">
    <property type="nucleotide sequence ID" value="XM_004038967.1"/>
</dbReference>
<comment type="subcellular location">
    <subcellularLocation>
        <location evidence="1">Nucleus</location>
    </subcellularLocation>
</comment>
<dbReference type="GO" id="GO:0006355">
    <property type="term" value="P:regulation of DNA-templated transcription"/>
    <property type="evidence" value="ECO:0007669"/>
    <property type="project" value="TreeGrafter"/>
</dbReference>
<dbReference type="STRING" id="857967.G0QLW2"/>
<gene>
    <name evidence="6" type="ORF">IMG5_037680</name>
</gene>
<evidence type="ECO:0000256" key="1">
    <source>
        <dbReference type="ARBA" id="ARBA00004123"/>
    </source>
</evidence>
<dbReference type="eggNOG" id="KOG1171">
    <property type="taxonomic scope" value="Eukaryota"/>
</dbReference>
<dbReference type="InterPro" id="IPR033467">
    <property type="entry name" value="Tesmin/TSO1-like_CXC"/>
</dbReference>
<accession>G0QLW2</accession>
<dbReference type="Pfam" id="PF03638">
    <property type="entry name" value="TCR"/>
    <property type="match status" value="1"/>
</dbReference>
<proteinExistence type="inferred from homology"/>
<keyword evidence="3" id="KW-0539">Nucleus</keyword>
<dbReference type="OMA" id="KMTHTKG"/>
<reference evidence="6 7" key="1">
    <citation type="submission" date="2011-07" db="EMBL/GenBank/DDBJ databases">
        <authorList>
            <person name="Coyne R."/>
            <person name="Brami D."/>
            <person name="Johnson J."/>
            <person name="Hostetler J."/>
            <person name="Hannick L."/>
            <person name="Clark T."/>
            <person name="Cassidy-Hanley D."/>
            <person name="Inman J."/>
        </authorList>
    </citation>
    <scope>NUCLEOTIDE SEQUENCE [LARGE SCALE GENOMIC DNA]</scope>
    <source>
        <strain evidence="6 7">G5</strain>
    </source>
</reference>
<dbReference type="PROSITE" id="PS51634">
    <property type="entry name" value="CRC"/>
    <property type="match status" value="1"/>
</dbReference>